<dbReference type="CDD" id="cd00200">
    <property type="entry name" value="WD40"/>
    <property type="match status" value="1"/>
</dbReference>
<feature type="repeat" description="WD" evidence="3">
    <location>
        <begin position="396"/>
        <end position="435"/>
    </location>
</feature>
<evidence type="ECO:0000256" key="4">
    <source>
        <dbReference type="SAM" id="MobiDB-lite"/>
    </source>
</evidence>
<reference evidence="6" key="2">
    <citation type="submission" date="2014-06" db="EMBL/GenBank/DDBJ databases">
        <title>The complete genome of Blastobotrys (Arxula) adeninivorans LS3 - a yeast of biotechnological interest.</title>
        <authorList>
            <person name="Kunze G."/>
            <person name="Gaillardin C."/>
            <person name="Czernicka M."/>
            <person name="Durrens P."/>
            <person name="Martin T."/>
            <person name="Boer E."/>
            <person name="Gabaldon T."/>
            <person name="Cruz J."/>
            <person name="Talla E."/>
            <person name="Marck C."/>
            <person name="Goffeau A."/>
            <person name="Barbe V."/>
            <person name="Baret P."/>
            <person name="Baronian K."/>
            <person name="Beier S."/>
            <person name="Bleykasten C."/>
            <person name="Bode R."/>
            <person name="Casaregola S."/>
            <person name="Despons L."/>
            <person name="Fairhead C."/>
            <person name="Giersberg M."/>
            <person name="Gierski P."/>
            <person name="Hahnel U."/>
            <person name="Hartmann A."/>
            <person name="Jankowska D."/>
            <person name="Jubin C."/>
            <person name="Jung P."/>
            <person name="Lafontaine I."/>
            <person name="Leh-Louis V."/>
            <person name="Lemaire M."/>
            <person name="Marcet-Houben M."/>
            <person name="Mascher M."/>
            <person name="Morel G."/>
            <person name="Richard G.-F."/>
            <person name="Riechen J."/>
            <person name="Sacerdot C."/>
            <person name="Sarkar A."/>
            <person name="Savel G."/>
            <person name="Schacherer J."/>
            <person name="Sherman D."/>
            <person name="Straub M.-L."/>
            <person name="Stein N."/>
            <person name="Thierry A."/>
            <person name="Trautwein-Schult A."/>
            <person name="Westhof E."/>
            <person name="Worch S."/>
            <person name="Dujon B."/>
            <person name="Souciet J.-L."/>
            <person name="Wincker P."/>
            <person name="Scholz U."/>
            <person name="Neuveglise N."/>
        </authorList>
    </citation>
    <scope>NUCLEOTIDE SEQUENCE</scope>
    <source>
        <strain evidence="6">LS3</strain>
    </source>
</reference>
<dbReference type="PROSITE" id="PS50181">
    <property type="entry name" value="FBOX"/>
    <property type="match status" value="1"/>
</dbReference>
<dbReference type="PROSITE" id="PS50294">
    <property type="entry name" value="WD_REPEATS_REGION"/>
    <property type="match status" value="4"/>
</dbReference>
<keyword evidence="1 3" id="KW-0853">WD repeat</keyword>
<feature type="repeat" description="WD" evidence="3">
    <location>
        <begin position="354"/>
        <end position="384"/>
    </location>
</feature>
<gene>
    <name evidence="6" type="ORF">GNLVRS02_ARAD1C45298g</name>
</gene>
<dbReference type="PANTHER" id="PTHR19848">
    <property type="entry name" value="WD40 REPEAT PROTEIN"/>
    <property type="match status" value="1"/>
</dbReference>
<dbReference type="PhylomeDB" id="A0A060T4H8"/>
<dbReference type="InterPro" id="IPR020472">
    <property type="entry name" value="WD40_PAC1"/>
</dbReference>
<dbReference type="PRINTS" id="PR00320">
    <property type="entry name" value="GPROTEINBRPT"/>
</dbReference>
<feature type="compositionally biased region" description="Polar residues" evidence="4">
    <location>
        <begin position="63"/>
        <end position="73"/>
    </location>
</feature>
<dbReference type="PROSITE" id="PS50082">
    <property type="entry name" value="WD_REPEATS_2"/>
    <property type="match status" value="6"/>
</dbReference>
<protein>
    <submittedName>
        <fullName evidence="6">ARAD1C45298p</fullName>
    </submittedName>
</protein>
<name>A0A060T4H8_BLAAD</name>
<dbReference type="InterPro" id="IPR001810">
    <property type="entry name" value="F-box_dom"/>
</dbReference>
<evidence type="ECO:0000259" key="5">
    <source>
        <dbReference type="PROSITE" id="PS50181"/>
    </source>
</evidence>
<dbReference type="Gene3D" id="2.130.10.10">
    <property type="entry name" value="YVTN repeat-like/Quinoprotein amine dehydrogenase"/>
    <property type="match status" value="2"/>
</dbReference>
<dbReference type="InterPro" id="IPR019775">
    <property type="entry name" value="WD40_repeat_CS"/>
</dbReference>
<evidence type="ECO:0000256" key="1">
    <source>
        <dbReference type="ARBA" id="ARBA00022574"/>
    </source>
</evidence>
<dbReference type="SUPFAM" id="SSF81383">
    <property type="entry name" value="F-box domain"/>
    <property type="match status" value="1"/>
</dbReference>
<keyword evidence="2" id="KW-0677">Repeat</keyword>
<feature type="domain" description="F-box" evidence="5">
    <location>
        <begin position="168"/>
        <end position="214"/>
    </location>
</feature>
<feature type="region of interest" description="Disordered" evidence="4">
    <location>
        <begin position="62"/>
        <end position="99"/>
    </location>
</feature>
<feature type="repeat" description="WD" evidence="3">
    <location>
        <begin position="314"/>
        <end position="353"/>
    </location>
</feature>
<dbReference type="PROSITE" id="PS00678">
    <property type="entry name" value="WD_REPEATS_1"/>
    <property type="match status" value="2"/>
</dbReference>
<dbReference type="InterPro" id="IPR006141">
    <property type="entry name" value="Intein_N"/>
</dbReference>
<reference evidence="6" key="1">
    <citation type="submission" date="2014-02" db="EMBL/GenBank/DDBJ databases">
        <authorList>
            <person name="Genoscope - CEA"/>
        </authorList>
    </citation>
    <scope>NUCLEOTIDE SEQUENCE</scope>
    <source>
        <strain evidence="6">LS3</strain>
    </source>
</reference>
<dbReference type="GO" id="GO:0016539">
    <property type="term" value="P:intein-mediated protein splicing"/>
    <property type="evidence" value="ECO:0007669"/>
    <property type="project" value="InterPro"/>
</dbReference>
<dbReference type="EMBL" id="HG937693">
    <property type="protein sequence ID" value="CDP35868.1"/>
    <property type="molecule type" value="Genomic_DNA"/>
</dbReference>
<dbReference type="Pfam" id="PF00400">
    <property type="entry name" value="WD40"/>
    <property type="match status" value="6"/>
</dbReference>
<sequence length="564" mass="62410">MTGSDPPQGPRYRLRKVPTFGAKHRLNRLIPKTLIPSFLTPPTSDNDQNGNVPEICLLRSSEDGQTPLSSTSGHRNRLHPVRSEAGLRPRASNSNLLSVEQGHQLTRVSSSGELSLTGLTLWASHSSSMYGSVVSACSDAIEYAKDRLLGEAESGVAFNDELEVPIRMDPMQALPVELVIEIMSYLDDRTILKCALVSRHWNHFARSNDVWRTLYHANKWTAVPNIPDDLDWSKLYRARLALEKRWEQAKVTPQALVGHLDSVYCVTFDDNKIVTGSRDRTINVWSARTGRLLRTLGQAKDPSDPSTSVPSPTALCHSGSVLCIALDESIMISGSSDSSCIIWDARKFRPLQRVFRHTQGVLDVAFDKDHIVSCSKDSSICVWDRKDPKYAVKQRFSGHVGPINAVQISGDMVASAGGDSTVRLWSIKSGQCIREFLGHTRGLACVQFSSCLTRLVTGSNDSSIRIWDLKTGKCLRVLEGHKALVRSIHTFGDKIISGSYDQTIKVWNIDTGKLITDLTGWHGSWIFSARGDCKRIISTSLGIKPVILDFSEGIDRTYLDLIAS</sequence>
<dbReference type="SUPFAM" id="SSF50978">
    <property type="entry name" value="WD40 repeat-like"/>
    <property type="match status" value="1"/>
</dbReference>
<accession>A0A060T4H8</accession>
<dbReference type="SMART" id="SM00256">
    <property type="entry name" value="FBOX"/>
    <property type="match status" value="1"/>
</dbReference>
<dbReference type="PANTHER" id="PTHR19848:SF8">
    <property type="entry name" value="F-BOX AND WD REPEAT DOMAIN CONTAINING 7"/>
    <property type="match status" value="1"/>
</dbReference>
<dbReference type="SMART" id="SM00320">
    <property type="entry name" value="WD40"/>
    <property type="match status" value="6"/>
</dbReference>
<dbReference type="PROSITE" id="PS50817">
    <property type="entry name" value="INTEIN_N_TER"/>
    <property type="match status" value="1"/>
</dbReference>
<evidence type="ECO:0000313" key="6">
    <source>
        <dbReference type="EMBL" id="CDP35868.1"/>
    </source>
</evidence>
<feature type="repeat" description="WD" evidence="3">
    <location>
        <begin position="256"/>
        <end position="295"/>
    </location>
</feature>
<feature type="repeat" description="WD" evidence="3">
    <location>
        <begin position="478"/>
        <end position="517"/>
    </location>
</feature>
<organism evidence="6">
    <name type="scientific">Blastobotrys adeninivorans</name>
    <name type="common">Yeast</name>
    <name type="synonym">Arxula adeninivorans</name>
    <dbReference type="NCBI Taxonomy" id="409370"/>
    <lineage>
        <taxon>Eukaryota</taxon>
        <taxon>Fungi</taxon>
        <taxon>Dikarya</taxon>
        <taxon>Ascomycota</taxon>
        <taxon>Saccharomycotina</taxon>
        <taxon>Dipodascomycetes</taxon>
        <taxon>Dipodascales</taxon>
        <taxon>Trichomonascaceae</taxon>
        <taxon>Blastobotrys</taxon>
    </lineage>
</organism>
<proteinExistence type="predicted"/>
<dbReference type="InterPro" id="IPR001680">
    <property type="entry name" value="WD40_rpt"/>
</dbReference>
<dbReference type="Gene3D" id="1.20.1280.50">
    <property type="match status" value="1"/>
</dbReference>
<dbReference type="InterPro" id="IPR036322">
    <property type="entry name" value="WD40_repeat_dom_sf"/>
</dbReference>
<dbReference type="Pfam" id="PF12937">
    <property type="entry name" value="F-box-like"/>
    <property type="match status" value="1"/>
</dbReference>
<dbReference type="InterPro" id="IPR015943">
    <property type="entry name" value="WD40/YVTN_repeat-like_dom_sf"/>
</dbReference>
<feature type="repeat" description="WD" evidence="3">
    <location>
        <begin position="436"/>
        <end position="477"/>
    </location>
</feature>
<evidence type="ECO:0000256" key="3">
    <source>
        <dbReference type="PROSITE-ProRule" id="PRU00221"/>
    </source>
</evidence>
<evidence type="ECO:0000256" key="2">
    <source>
        <dbReference type="ARBA" id="ARBA00022737"/>
    </source>
</evidence>
<dbReference type="InterPro" id="IPR036047">
    <property type="entry name" value="F-box-like_dom_sf"/>
</dbReference>
<dbReference type="AlphaFoldDB" id="A0A060T4H8"/>